<keyword evidence="2" id="KW-0479">Metal-binding</keyword>
<sequence>MDRSSRINFNGPPISGVRSSAYCIPTATPEADGTLAWTSTTLVLVEADADGKTGIGFSYADTATAKLINDSLAEAVAGCDALAVGYCRQAMIARIRNLGRPGICSMAISAVDNALWDLKAKLLDLPLVSLLGQVRTRVPVYGSGGFTCYSVEALQEQLADWTGSGITRVKMKVGSEPGHDVSRVAAARDAIGLNNELFVDANGAYSRKQALAMAQAFADAGVSWFEEPVSSDDLEGLRLIRDSAPPGIDISAGEYGYDSFYFRRMLQAGAVDVLQADATRCAGITGFMQAAVLCQAFNLPLSSHCAPSIHVHPCCAAQPLRHLEYFYDHVRIEKMLFDGALEPVNGELIPDLSRPGLGLEFKHADAVRYAV</sequence>
<dbReference type="InterPro" id="IPR029017">
    <property type="entry name" value="Enolase-like_N"/>
</dbReference>
<dbReference type="PANTHER" id="PTHR13794:SF58">
    <property type="entry name" value="MITOCHONDRIAL ENOLASE SUPERFAMILY MEMBER 1"/>
    <property type="match status" value="1"/>
</dbReference>
<evidence type="ECO:0000256" key="1">
    <source>
        <dbReference type="ARBA" id="ARBA00001946"/>
    </source>
</evidence>
<organism evidence="5 6">
    <name type="scientific">Candidatus Methylobacter oryzae</name>
    <dbReference type="NCBI Taxonomy" id="2497749"/>
    <lineage>
        <taxon>Bacteria</taxon>
        <taxon>Pseudomonadati</taxon>
        <taxon>Pseudomonadota</taxon>
        <taxon>Gammaproteobacteria</taxon>
        <taxon>Methylococcales</taxon>
        <taxon>Methylococcaceae</taxon>
        <taxon>Methylobacter</taxon>
    </lineage>
</organism>
<dbReference type="InterPro" id="IPR036849">
    <property type="entry name" value="Enolase-like_C_sf"/>
</dbReference>
<evidence type="ECO:0000259" key="4">
    <source>
        <dbReference type="SMART" id="SM00922"/>
    </source>
</evidence>
<dbReference type="Proteomes" id="UP000733744">
    <property type="component" value="Unassembled WGS sequence"/>
</dbReference>
<dbReference type="PROSITE" id="PS00908">
    <property type="entry name" value="MR_MLE_1"/>
    <property type="match status" value="1"/>
</dbReference>
<dbReference type="Pfam" id="PF02746">
    <property type="entry name" value="MR_MLE_N"/>
    <property type="match status" value="1"/>
</dbReference>
<dbReference type="SUPFAM" id="SSF54826">
    <property type="entry name" value="Enolase N-terminal domain-like"/>
    <property type="match status" value="1"/>
</dbReference>
<dbReference type="Pfam" id="PF13378">
    <property type="entry name" value="MR_MLE_C"/>
    <property type="match status" value="1"/>
</dbReference>
<dbReference type="PANTHER" id="PTHR13794">
    <property type="entry name" value="ENOLASE SUPERFAMILY, MANDELATE RACEMASE"/>
    <property type="match status" value="1"/>
</dbReference>
<protein>
    <submittedName>
        <fullName evidence="5">Mandelate racemase</fullName>
    </submittedName>
</protein>
<dbReference type="InterPro" id="IPR013342">
    <property type="entry name" value="Mandelate_racemase_C"/>
</dbReference>
<dbReference type="InterPro" id="IPR029065">
    <property type="entry name" value="Enolase_C-like"/>
</dbReference>
<dbReference type="RefSeq" id="WP_127029090.1">
    <property type="nucleotide sequence ID" value="NZ_RYFG02000100.1"/>
</dbReference>
<dbReference type="SUPFAM" id="SSF51604">
    <property type="entry name" value="Enolase C-terminal domain-like"/>
    <property type="match status" value="1"/>
</dbReference>
<proteinExistence type="predicted"/>
<feature type="domain" description="Mandelate racemase/muconate lactonizing enzyme C-terminal" evidence="4">
    <location>
        <begin position="151"/>
        <end position="247"/>
    </location>
</feature>
<dbReference type="InterPro" id="IPR018110">
    <property type="entry name" value="Mandel_Rmase/mucon_lact_enz_CS"/>
</dbReference>
<accession>A0ABY3C9J7</accession>
<dbReference type="CDD" id="cd03328">
    <property type="entry name" value="MR_like_3"/>
    <property type="match status" value="1"/>
</dbReference>
<comment type="cofactor">
    <cofactor evidence="1">
        <name>Mg(2+)</name>
        <dbReference type="ChEBI" id="CHEBI:18420"/>
    </cofactor>
</comment>
<dbReference type="InterPro" id="IPR046945">
    <property type="entry name" value="RHMD-like"/>
</dbReference>
<evidence type="ECO:0000256" key="2">
    <source>
        <dbReference type="ARBA" id="ARBA00022723"/>
    </source>
</evidence>
<dbReference type="SFLD" id="SFLDG00179">
    <property type="entry name" value="mandelate_racemase"/>
    <property type="match status" value="1"/>
</dbReference>
<comment type="caution">
    <text evidence="5">The sequence shown here is derived from an EMBL/GenBank/DDBJ whole genome shotgun (WGS) entry which is preliminary data.</text>
</comment>
<evidence type="ECO:0000313" key="6">
    <source>
        <dbReference type="Proteomes" id="UP000733744"/>
    </source>
</evidence>
<evidence type="ECO:0000313" key="5">
    <source>
        <dbReference type="EMBL" id="TRW94214.1"/>
    </source>
</evidence>
<keyword evidence="6" id="KW-1185">Reference proteome</keyword>
<dbReference type="EMBL" id="RYFG02000100">
    <property type="protein sequence ID" value="TRW94214.1"/>
    <property type="molecule type" value="Genomic_DNA"/>
</dbReference>
<name>A0ABY3C9J7_9GAMM</name>
<gene>
    <name evidence="5" type="ORF">EKO24_012245</name>
</gene>
<evidence type="ECO:0000256" key="3">
    <source>
        <dbReference type="ARBA" id="ARBA00022842"/>
    </source>
</evidence>
<dbReference type="Gene3D" id="3.30.390.10">
    <property type="entry name" value="Enolase-like, N-terminal domain"/>
    <property type="match status" value="1"/>
</dbReference>
<reference evidence="5 6" key="1">
    <citation type="journal article" date="2019" name="Antonie Van Leeuwenhoek">
        <title>Description of 'Ca. Methylobacter oryzae' KRF1, a novel species from the environmentally important Methylobacter clade 2.</title>
        <authorList>
            <person name="Khatri K."/>
            <person name="Mohite J.A."/>
            <person name="Pandit P.S."/>
            <person name="Bahulikar R."/>
            <person name="Rahalkar M.C."/>
        </authorList>
    </citation>
    <scope>NUCLEOTIDE SEQUENCE [LARGE SCALE GENOMIC DNA]</scope>
    <source>
        <strain evidence="5 6">KRF1</strain>
    </source>
</reference>
<keyword evidence="3" id="KW-0460">Magnesium</keyword>
<dbReference type="SFLD" id="SFLDS00001">
    <property type="entry name" value="Enolase"/>
    <property type="match status" value="1"/>
</dbReference>
<dbReference type="InterPro" id="IPR013341">
    <property type="entry name" value="Mandelate_racemase_N_dom"/>
</dbReference>
<dbReference type="Gene3D" id="3.20.20.120">
    <property type="entry name" value="Enolase-like C-terminal domain"/>
    <property type="match status" value="1"/>
</dbReference>
<dbReference type="SMART" id="SM00922">
    <property type="entry name" value="MR_MLE"/>
    <property type="match status" value="1"/>
</dbReference>